<organism evidence="3">
    <name type="scientific">Ditylum brightwellii</name>
    <dbReference type="NCBI Taxonomy" id="49249"/>
    <lineage>
        <taxon>Eukaryota</taxon>
        <taxon>Sar</taxon>
        <taxon>Stramenopiles</taxon>
        <taxon>Ochrophyta</taxon>
        <taxon>Bacillariophyta</taxon>
        <taxon>Mediophyceae</taxon>
        <taxon>Lithodesmiophycidae</taxon>
        <taxon>Lithodesmiales</taxon>
        <taxon>Lithodesmiaceae</taxon>
        <taxon>Ditylum</taxon>
    </lineage>
</organism>
<accession>A0A6V2GGS6</accession>
<protein>
    <submittedName>
        <fullName evidence="3">Uncharacterized protein</fullName>
    </submittedName>
</protein>
<evidence type="ECO:0000313" key="3">
    <source>
        <dbReference type="EMBL" id="CAE4613922.1"/>
    </source>
</evidence>
<dbReference type="AlphaFoldDB" id="A0A6V2GGS6"/>
<feature type="region of interest" description="Disordered" evidence="1">
    <location>
        <begin position="73"/>
        <end position="96"/>
    </location>
</feature>
<sequence length="228" mass="26784">MKALMPTQRCSSIFTLTIYITTFITTTSGFQYHSAIQSHHTPTTLPSFSLSNLFGVTLRHTKSKTTKSCVRLCSKSQDDDDDEDDDEDDEEAPAYGKRSLSWTRQYRRLLSYETARKSVMELGLRSKEEWDEYVSDGKVYHGPYLPNHPDEMYAEEWVSWDEFLGLMRPYDETRHMVQNVLCLRNMEQYYFFVNGDRKRAEGLRIPAKPHIVYSEKGWRGEDHFFGRE</sequence>
<proteinExistence type="predicted"/>
<evidence type="ECO:0000313" key="2">
    <source>
        <dbReference type="EMBL" id="CAE4613920.1"/>
    </source>
</evidence>
<evidence type="ECO:0000256" key="1">
    <source>
        <dbReference type="SAM" id="MobiDB-lite"/>
    </source>
</evidence>
<gene>
    <name evidence="2" type="ORF">DBRI00130_LOCUS18415</name>
    <name evidence="3" type="ORF">DBRI00130_LOCUS18416</name>
</gene>
<feature type="compositionally biased region" description="Acidic residues" evidence="1">
    <location>
        <begin position="78"/>
        <end position="92"/>
    </location>
</feature>
<dbReference type="EMBL" id="HBNS01023295">
    <property type="protein sequence ID" value="CAE4613922.1"/>
    <property type="molecule type" value="Transcribed_RNA"/>
</dbReference>
<reference evidence="3" key="1">
    <citation type="submission" date="2021-01" db="EMBL/GenBank/DDBJ databases">
        <authorList>
            <person name="Corre E."/>
            <person name="Pelletier E."/>
            <person name="Niang G."/>
            <person name="Scheremetjew M."/>
            <person name="Finn R."/>
            <person name="Kale V."/>
            <person name="Holt S."/>
            <person name="Cochrane G."/>
            <person name="Meng A."/>
            <person name="Brown T."/>
            <person name="Cohen L."/>
        </authorList>
    </citation>
    <scope>NUCLEOTIDE SEQUENCE</scope>
    <source>
        <strain evidence="3">GSO104</strain>
    </source>
</reference>
<dbReference type="EMBL" id="HBNS01023294">
    <property type="protein sequence ID" value="CAE4613920.1"/>
    <property type="molecule type" value="Transcribed_RNA"/>
</dbReference>
<name>A0A6V2GGS6_9STRA</name>